<comment type="caution">
    <text evidence="7">The sequence shown here is derived from an EMBL/GenBank/DDBJ whole genome shotgun (WGS) entry which is preliminary data.</text>
</comment>
<keyword evidence="7" id="KW-0418">Kinase</keyword>
<dbReference type="InterPro" id="IPR050629">
    <property type="entry name" value="STE20/SPS1-PAK"/>
</dbReference>
<dbReference type="InterPro" id="IPR000719">
    <property type="entry name" value="Prot_kinase_dom"/>
</dbReference>
<dbReference type="Gene3D" id="1.10.510.10">
    <property type="entry name" value="Transferase(Phosphotransferase) domain 1"/>
    <property type="match status" value="1"/>
</dbReference>
<name>A0A8J6EAU3_9EUKA</name>
<evidence type="ECO:0000256" key="2">
    <source>
        <dbReference type="ARBA" id="ARBA00022741"/>
    </source>
</evidence>
<dbReference type="AlphaFoldDB" id="A0A8J6EAU3"/>
<dbReference type="Pfam" id="PF00069">
    <property type="entry name" value="Pkinase"/>
    <property type="match status" value="1"/>
</dbReference>
<dbReference type="GO" id="GO:0005524">
    <property type="term" value="F:ATP binding"/>
    <property type="evidence" value="ECO:0007669"/>
    <property type="project" value="UniProtKB-UniRule"/>
</dbReference>
<dbReference type="OrthoDB" id="8693905at2759"/>
<accession>A0A8J6EAU3</accession>
<dbReference type="EC" id="2.7.11.1" evidence="1"/>
<dbReference type="GO" id="GO:0004674">
    <property type="term" value="F:protein serine/threonine kinase activity"/>
    <property type="evidence" value="ECO:0007669"/>
    <property type="project" value="UniProtKB-EC"/>
</dbReference>
<dbReference type="PANTHER" id="PTHR48012">
    <property type="entry name" value="STERILE20-LIKE KINASE, ISOFORM B-RELATED"/>
    <property type="match status" value="1"/>
</dbReference>
<keyword evidence="3 4" id="KW-0067">ATP-binding</keyword>
<feature type="coiled-coil region" evidence="5">
    <location>
        <begin position="380"/>
        <end position="407"/>
    </location>
</feature>
<evidence type="ECO:0000256" key="4">
    <source>
        <dbReference type="PROSITE-ProRule" id="PRU10141"/>
    </source>
</evidence>
<evidence type="ECO:0000256" key="1">
    <source>
        <dbReference type="ARBA" id="ARBA00012513"/>
    </source>
</evidence>
<proteinExistence type="predicted"/>
<keyword evidence="5" id="KW-0175">Coiled coil</keyword>
<dbReference type="PROSITE" id="PS50011">
    <property type="entry name" value="PROTEIN_KINASE_DOM"/>
    <property type="match status" value="1"/>
</dbReference>
<dbReference type="InterPro" id="IPR011009">
    <property type="entry name" value="Kinase-like_dom_sf"/>
</dbReference>
<evidence type="ECO:0000313" key="7">
    <source>
        <dbReference type="EMBL" id="KAG9395380.1"/>
    </source>
</evidence>
<dbReference type="EMBL" id="JAHDYR010000011">
    <property type="protein sequence ID" value="KAG9395380.1"/>
    <property type="molecule type" value="Genomic_DNA"/>
</dbReference>
<keyword evidence="7" id="KW-0808">Transferase</keyword>
<keyword evidence="8" id="KW-1185">Reference proteome</keyword>
<evidence type="ECO:0000259" key="6">
    <source>
        <dbReference type="PROSITE" id="PS50011"/>
    </source>
</evidence>
<reference evidence="7" key="1">
    <citation type="submission" date="2021-05" db="EMBL/GenBank/DDBJ databases">
        <title>A free-living protist that lacks canonical eukaryotic 1 DNA replication and segregation systems.</title>
        <authorList>
            <person name="Salas-Leiva D.E."/>
            <person name="Tromer E.C."/>
            <person name="Curtis B.A."/>
            <person name="Jerlstrom-Hultqvist J."/>
            <person name="Kolisko M."/>
            <person name="Yi Z."/>
            <person name="Salas-Leiva J.S."/>
            <person name="Gallot-Lavallee L."/>
            <person name="Kops G.J.P.L."/>
            <person name="Archibald J.M."/>
            <person name="Simpson A.G.B."/>
            <person name="Roger A.J."/>
        </authorList>
    </citation>
    <scope>NUCLEOTIDE SEQUENCE</scope>
    <source>
        <strain evidence="7">BICM</strain>
    </source>
</reference>
<dbReference type="Proteomes" id="UP000717585">
    <property type="component" value="Unassembled WGS sequence"/>
</dbReference>
<gene>
    <name evidence="7" type="ORF">J8273_2947</name>
</gene>
<dbReference type="SMART" id="SM00220">
    <property type="entry name" value="S_TKc"/>
    <property type="match status" value="1"/>
</dbReference>
<dbReference type="FunFam" id="1.10.510.10:FF:000421">
    <property type="entry name" value="Serine/threonine-protein kinase PAK 6"/>
    <property type="match status" value="1"/>
</dbReference>
<dbReference type="GO" id="GO:0005737">
    <property type="term" value="C:cytoplasm"/>
    <property type="evidence" value="ECO:0007669"/>
    <property type="project" value="TreeGrafter"/>
</dbReference>
<dbReference type="SUPFAM" id="SSF56112">
    <property type="entry name" value="Protein kinase-like (PK-like)"/>
    <property type="match status" value="1"/>
</dbReference>
<dbReference type="InterPro" id="IPR017441">
    <property type="entry name" value="Protein_kinase_ATP_BS"/>
</dbReference>
<dbReference type="PANTHER" id="PTHR48012:SF2">
    <property type="entry name" value="STERILE20-LIKE KINASE, ISOFORM B"/>
    <property type="match status" value="1"/>
</dbReference>
<protein>
    <recommendedName>
        <fullName evidence="1">non-specific serine/threonine protein kinase</fullName>
        <ecNumber evidence="1">2.7.11.1</ecNumber>
    </recommendedName>
</protein>
<keyword evidence="2 4" id="KW-0547">Nucleotide-binding</keyword>
<feature type="domain" description="Protein kinase" evidence="6">
    <location>
        <begin position="20"/>
        <end position="270"/>
    </location>
</feature>
<evidence type="ECO:0000256" key="5">
    <source>
        <dbReference type="SAM" id="Coils"/>
    </source>
</evidence>
<feature type="binding site" evidence="4">
    <location>
        <position position="49"/>
    </location>
    <ligand>
        <name>ATP</name>
        <dbReference type="ChEBI" id="CHEBI:30616"/>
    </ligand>
</feature>
<organism evidence="7 8">
    <name type="scientific">Carpediemonas membranifera</name>
    <dbReference type="NCBI Taxonomy" id="201153"/>
    <lineage>
        <taxon>Eukaryota</taxon>
        <taxon>Metamonada</taxon>
        <taxon>Carpediemonas-like organisms</taxon>
        <taxon>Carpediemonas</taxon>
    </lineage>
</organism>
<evidence type="ECO:0000256" key="3">
    <source>
        <dbReference type="ARBA" id="ARBA00022840"/>
    </source>
</evidence>
<dbReference type="PROSITE" id="PS00107">
    <property type="entry name" value="PROTEIN_KINASE_ATP"/>
    <property type="match status" value="1"/>
</dbReference>
<sequence length="414" mass="45372">MGEIDASTLITSNADPTSLFQLLDQIGEGSYGAVFKAISKQTNETVAVKLIAIDGDWDEVNKEIQILKTLDSAQIIKYHGSYWDGSDLWIVMELCQDSMSGLVETLGHGLDERQIAYVMKETLVGLTYLHSNKKIHRDIKSGNILFKDDGSIKLADFGVSAQLANTISKRKTMIGSPFWMAPEVVQGEEYGTVADVWSVGITAIELADTLPPRSDVHPMRLIFQIPVLPSPTLAQPEDWSDEFNDFIAKCLAKDPEARWSCAMLLQHPFIKAAPRKDVMVDAVEELIAVKASTRDNNEESGFFTATDASSTMAGTMVPTPGPTQPFDAGTVVPGFDDTDGFGTVMIPSGTVPANNNEESKPAFLRHMEAEETKDKGKADVDVLMRKLDDIRSNIAMLQKEEQAVLKEISARNNA</sequence>
<evidence type="ECO:0000313" key="8">
    <source>
        <dbReference type="Proteomes" id="UP000717585"/>
    </source>
</evidence>